<dbReference type="Proteomes" id="UP000198814">
    <property type="component" value="Unassembled WGS sequence"/>
</dbReference>
<evidence type="ECO:0000313" key="9">
    <source>
        <dbReference type="Proteomes" id="UP000198814"/>
    </source>
</evidence>
<organism evidence="8 9">
    <name type="scientific">Nitrosomonas oligotropha</name>
    <dbReference type="NCBI Taxonomy" id="42354"/>
    <lineage>
        <taxon>Bacteria</taxon>
        <taxon>Pseudomonadati</taxon>
        <taxon>Pseudomonadota</taxon>
        <taxon>Betaproteobacteria</taxon>
        <taxon>Nitrosomonadales</taxon>
        <taxon>Nitrosomonadaceae</taxon>
        <taxon>Nitrosomonas</taxon>
    </lineage>
</organism>
<name>A0A1H8TRJ2_9PROT</name>
<sequence length="165" mass="18945">MADSEIPETGSRGSCDQEQVAMDKLTPDRRSRNMRQIRGKNTVPELRVRRLCREIGFSGYRIHRKDLPGKPDLAWIGRKLAIFVHGCFWHGHGCAEGIRKPKTNLDYWIPKITRNQQRDAEDIAALRAADWVVIVVWECELSEIDCLTKKLQRFLSFKASGPNAK</sequence>
<evidence type="ECO:0000256" key="5">
    <source>
        <dbReference type="ARBA" id="ARBA00023204"/>
    </source>
</evidence>
<evidence type="ECO:0000256" key="2">
    <source>
        <dbReference type="ARBA" id="ARBA00022759"/>
    </source>
</evidence>
<feature type="region of interest" description="Disordered" evidence="7">
    <location>
        <begin position="1"/>
        <end position="20"/>
    </location>
</feature>
<dbReference type="GO" id="GO:0006298">
    <property type="term" value="P:mismatch repair"/>
    <property type="evidence" value="ECO:0007669"/>
    <property type="project" value="UniProtKB-UniRule"/>
</dbReference>
<evidence type="ECO:0000256" key="4">
    <source>
        <dbReference type="ARBA" id="ARBA00022801"/>
    </source>
</evidence>
<dbReference type="AlphaFoldDB" id="A0A1H8TRJ2"/>
<gene>
    <name evidence="8" type="ORF">SAMN05216333_1279</name>
</gene>
<dbReference type="EC" id="3.1.-.-" evidence="6"/>
<dbReference type="SUPFAM" id="SSF52980">
    <property type="entry name" value="Restriction endonuclease-like"/>
    <property type="match status" value="1"/>
</dbReference>
<evidence type="ECO:0000256" key="6">
    <source>
        <dbReference type="PIRNR" id="PIRNR018267"/>
    </source>
</evidence>
<dbReference type="STRING" id="42354.SAMN05216333_1279"/>
<protein>
    <recommendedName>
        <fullName evidence="6">Very short patch repair endonuclease</fullName>
        <ecNumber evidence="6">3.1.-.-</ecNumber>
    </recommendedName>
</protein>
<keyword evidence="9" id="KW-1185">Reference proteome</keyword>
<proteinExistence type="inferred from homology"/>
<evidence type="ECO:0000256" key="7">
    <source>
        <dbReference type="SAM" id="MobiDB-lite"/>
    </source>
</evidence>
<dbReference type="Pfam" id="PF03852">
    <property type="entry name" value="Vsr"/>
    <property type="match status" value="1"/>
</dbReference>
<dbReference type="NCBIfam" id="TIGR00632">
    <property type="entry name" value="vsr"/>
    <property type="match status" value="1"/>
</dbReference>
<keyword evidence="4 6" id="KW-0378">Hydrolase</keyword>
<keyword evidence="5 6" id="KW-0234">DNA repair</keyword>
<comment type="similarity">
    <text evidence="6">Belongs to the vsr family.</text>
</comment>
<dbReference type="Gene3D" id="3.40.960.10">
    <property type="entry name" value="VSR Endonuclease"/>
    <property type="match status" value="1"/>
</dbReference>
<reference evidence="9" key="1">
    <citation type="submission" date="2016-10" db="EMBL/GenBank/DDBJ databases">
        <authorList>
            <person name="Varghese N."/>
            <person name="Submissions S."/>
        </authorList>
    </citation>
    <scope>NUCLEOTIDE SEQUENCE [LARGE SCALE GENOMIC DNA]</scope>
    <source>
        <strain evidence="9">Nm76</strain>
    </source>
</reference>
<dbReference type="InterPro" id="IPR004603">
    <property type="entry name" value="DNA_mismatch_endonuc_vsr"/>
</dbReference>
<keyword evidence="2 6" id="KW-0255">Endonuclease</keyword>
<comment type="function">
    <text evidence="6">May nick specific sequences that contain T:G mispairs resulting from m5C-deamination.</text>
</comment>
<dbReference type="InterPro" id="IPR011335">
    <property type="entry name" value="Restrct_endonuc-II-like"/>
</dbReference>
<dbReference type="PIRSF" id="PIRSF018267">
    <property type="entry name" value="VSR_endonuc"/>
    <property type="match status" value="1"/>
</dbReference>
<keyword evidence="3 6" id="KW-0227">DNA damage</keyword>
<evidence type="ECO:0000256" key="3">
    <source>
        <dbReference type="ARBA" id="ARBA00022763"/>
    </source>
</evidence>
<dbReference type="EMBL" id="FODO01000027">
    <property type="protein sequence ID" value="SEO93629.1"/>
    <property type="molecule type" value="Genomic_DNA"/>
</dbReference>
<evidence type="ECO:0000313" key="8">
    <source>
        <dbReference type="EMBL" id="SEO93629.1"/>
    </source>
</evidence>
<dbReference type="GO" id="GO:0004519">
    <property type="term" value="F:endonuclease activity"/>
    <property type="evidence" value="ECO:0007669"/>
    <property type="project" value="UniProtKB-KW"/>
</dbReference>
<evidence type="ECO:0000256" key="1">
    <source>
        <dbReference type="ARBA" id="ARBA00022722"/>
    </source>
</evidence>
<keyword evidence="1 6" id="KW-0540">Nuclease</keyword>
<accession>A0A1H8TRJ2</accession>
<dbReference type="GO" id="GO:0016787">
    <property type="term" value="F:hydrolase activity"/>
    <property type="evidence" value="ECO:0007669"/>
    <property type="project" value="UniProtKB-KW"/>
</dbReference>
<dbReference type="CDD" id="cd00221">
    <property type="entry name" value="Vsr"/>
    <property type="match status" value="1"/>
</dbReference>